<feature type="transmembrane region" description="Helical" evidence="1">
    <location>
        <begin position="37"/>
        <end position="55"/>
    </location>
</feature>
<evidence type="ECO:0008006" key="4">
    <source>
        <dbReference type="Google" id="ProtNLM"/>
    </source>
</evidence>
<dbReference type="Proteomes" id="UP000005435">
    <property type="component" value="Chromosome"/>
</dbReference>
<accession>G8LXQ8</accession>
<proteinExistence type="predicted"/>
<keyword evidence="1" id="KW-1133">Transmembrane helix</keyword>
<dbReference type="RefSeq" id="WP_014255390.1">
    <property type="nucleotide sequence ID" value="NC_016627.1"/>
</dbReference>
<keyword evidence="1" id="KW-0472">Membrane</keyword>
<dbReference type="EMBL" id="CP003065">
    <property type="protein sequence ID" value="AEV68811.1"/>
    <property type="molecule type" value="Genomic_DNA"/>
</dbReference>
<dbReference type="KEGG" id="ccl:Clocl_2219"/>
<reference evidence="2 3" key="2">
    <citation type="journal article" date="2012" name="Stand. Genomic Sci.">
        <title>Complete Genome Sequence of Clostridium clariflavum DSM 19732.</title>
        <authorList>
            <person name="Izquierdo J.A."/>
            <person name="Goodwin L."/>
            <person name="Davenport K.W."/>
            <person name="Teshima H."/>
            <person name="Bruce D."/>
            <person name="Detter C."/>
            <person name="Tapia R."/>
            <person name="Han S."/>
            <person name="Land M."/>
            <person name="Hauser L."/>
            <person name="Jeffries C.D."/>
            <person name="Han J."/>
            <person name="Pitluck S."/>
            <person name="Nolan M."/>
            <person name="Chen A."/>
            <person name="Huntemann M."/>
            <person name="Mavromatis K."/>
            <person name="Mikhailova N."/>
            <person name="Liolios K."/>
            <person name="Woyke T."/>
            <person name="Lynd L.R."/>
        </authorList>
    </citation>
    <scope>NUCLEOTIDE SEQUENCE [LARGE SCALE GENOMIC DNA]</scope>
    <source>
        <strain evidence="3">DSM 19732 / NBRC 101661 / EBR45</strain>
    </source>
</reference>
<keyword evidence="1" id="KW-0812">Transmembrane</keyword>
<evidence type="ECO:0000256" key="1">
    <source>
        <dbReference type="SAM" id="Phobius"/>
    </source>
</evidence>
<evidence type="ECO:0000313" key="3">
    <source>
        <dbReference type="Proteomes" id="UP000005435"/>
    </source>
</evidence>
<sequence precursor="true">MRFDYNDQIPEGLMDRVEQRLAAHLAVKKKKRVKKTLILLSMCLLLIPATVYGVVSNNFNSWFDAIRMAHNKGKTVKLNSVFEYEGNRIVFEDAVWEEDNLMVSYRIVDGEFWPSQFMLKNEKGEIINHQAAAEHNGKDGTLKVHFDEEQLSGEKAFFSIKSIEKLKYPNDNIEFKHKLSINKDFLTTGHAVINKTFEAEHGLITIEEINIKDGMTFLTYKCDWNDKILSLAEQDWTRMPMLAFYIKDAENNIIEGYSHYNGEHSKIGKCGLSGVIKNLDKPIELAVEFNEKLVDWEIPIEVKKFSSEVVEINKDVVMDSGTIRISEMILKSASTYLKYEFIPGKGYENTEGIRPLIEIVFGGKKYACSEYLQEMSGKMVFPVGIDKKDLKKVKLNVLGIYRYEVRDEKFTLAKEAAPTYFVVDGVKFNVERMEVKDGKTCIDILVDGANRKFTDLDVSYSVEEGEVVSKSVKGGLEFTDKSVEKKLEKDPYSFEVSDLEKTIIRKNLEIEKELNTVELKLVRFEYLELSRTEIKIK</sequence>
<dbReference type="HOGENOM" id="CLU_506894_0_0_9"/>
<gene>
    <name evidence="2" type="ordered locus">Clocl_2219</name>
</gene>
<dbReference type="STRING" id="720554.Clocl_2219"/>
<keyword evidence="3" id="KW-1185">Reference proteome</keyword>
<evidence type="ECO:0000313" key="2">
    <source>
        <dbReference type="EMBL" id="AEV68811.1"/>
    </source>
</evidence>
<dbReference type="AlphaFoldDB" id="G8LXQ8"/>
<dbReference type="OrthoDB" id="10014571at2"/>
<organism evidence="2 3">
    <name type="scientific">Acetivibrio clariflavus (strain DSM 19732 / NBRC 101661 / EBR45)</name>
    <name type="common">Clostridium clariflavum</name>
    <dbReference type="NCBI Taxonomy" id="720554"/>
    <lineage>
        <taxon>Bacteria</taxon>
        <taxon>Bacillati</taxon>
        <taxon>Bacillota</taxon>
        <taxon>Clostridia</taxon>
        <taxon>Eubacteriales</taxon>
        <taxon>Oscillospiraceae</taxon>
        <taxon>Acetivibrio</taxon>
    </lineage>
</organism>
<reference evidence="3" key="1">
    <citation type="submission" date="2011-12" db="EMBL/GenBank/DDBJ databases">
        <title>Complete sequence of Clostridium clariflavum DSM 19732.</title>
        <authorList>
            <consortium name="US DOE Joint Genome Institute"/>
            <person name="Lucas S."/>
            <person name="Han J."/>
            <person name="Lapidus A."/>
            <person name="Cheng J.-F."/>
            <person name="Goodwin L."/>
            <person name="Pitluck S."/>
            <person name="Peters L."/>
            <person name="Teshima H."/>
            <person name="Detter J.C."/>
            <person name="Han C."/>
            <person name="Tapia R."/>
            <person name="Land M."/>
            <person name="Hauser L."/>
            <person name="Kyrpides N."/>
            <person name="Ivanova N."/>
            <person name="Pagani I."/>
            <person name="Kitzmiller T."/>
            <person name="Lynd L."/>
            <person name="Izquierdo J."/>
            <person name="Woyke T."/>
        </authorList>
    </citation>
    <scope>NUCLEOTIDE SEQUENCE [LARGE SCALE GENOMIC DNA]</scope>
    <source>
        <strain evidence="3">DSM 19732 / NBRC 101661 / EBR45</strain>
    </source>
</reference>
<protein>
    <recommendedName>
        <fullName evidence="4">DUF4179 domain-containing protein</fullName>
    </recommendedName>
</protein>
<name>G8LXQ8_ACECE</name>